<reference evidence="2 3" key="1">
    <citation type="journal article" date="2019" name="Commun. Biol.">
        <title>The bagworm genome reveals a unique fibroin gene that provides high tensile strength.</title>
        <authorList>
            <person name="Kono N."/>
            <person name="Nakamura H."/>
            <person name="Ohtoshi R."/>
            <person name="Tomita M."/>
            <person name="Numata K."/>
            <person name="Arakawa K."/>
        </authorList>
    </citation>
    <scope>NUCLEOTIDE SEQUENCE [LARGE SCALE GENOMIC DNA]</scope>
</reference>
<accession>A0A4C1UTG3</accession>
<sequence>MDPILMIHHIPSRHLLSKTVEFGGANFSPSKQQLIEQLIDIRLADTWENVNNPTSTRMSEMLKPPTDALPTTSYDMPLCASATHECMSHEIVGSASDDRFKTPDALVDNIFAKETIVIEIAVSEKNSSEGKGVNIRRGTKALSNTMHVTSSETHTQRALAVSAIKATAGSPVRVQLTTGCVALEDPLLMVPRNDGAKLWAPGLPVSTPPNCSTSTSFNCHLHAQIFTLERSRSDVQTHRHLRWYVEQPTAKTTESVDNNQQNMAEKRFVLERSKTSALIQNKLNPFDSSIFDNRPAFSRAAPSPPVRKKLSPVSRRLEPDPEAKQFTEQSKFLAVVGILDPVPVPPRRKVSPKALNTNIEINVDNVDDKGTSNNHNLDDDLIKFE</sequence>
<dbReference type="AlphaFoldDB" id="A0A4C1UTG3"/>
<dbReference type="EMBL" id="BGZK01000218">
    <property type="protein sequence ID" value="GBP29282.1"/>
    <property type="molecule type" value="Genomic_DNA"/>
</dbReference>
<dbReference type="Proteomes" id="UP000299102">
    <property type="component" value="Unassembled WGS sequence"/>
</dbReference>
<keyword evidence="3" id="KW-1185">Reference proteome</keyword>
<evidence type="ECO:0000256" key="1">
    <source>
        <dbReference type="SAM" id="MobiDB-lite"/>
    </source>
</evidence>
<comment type="caution">
    <text evidence="2">The sequence shown here is derived from an EMBL/GenBank/DDBJ whole genome shotgun (WGS) entry which is preliminary data.</text>
</comment>
<protein>
    <submittedName>
        <fullName evidence="2">Uncharacterized protein</fullName>
    </submittedName>
</protein>
<proteinExistence type="predicted"/>
<feature type="region of interest" description="Disordered" evidence="1">
    <location>
        <begin position="366"/>
        <end position="385"/>
    </location>
</feature>
<name>A0A4C1UTG3_EUMVA</name>
<organism evidence="2 3">
    <name type="scientific">Eumeta variegata</name>
    <name type="common">Bagworm moth</name>
    <name type="synonym">Eumeta japonica</name>
    <dbReference type="NCBI Taxonomy" id="151549"/>
    <lineage>
        <taxon>Eukaryota</taxon>
        <taxon>Metazoa</taxon>
        <taxon>Ecdysozoa</taxon>
        <taxon>Arthropoda</taxon>
        <taxon>Hexapoda</taxon>
        <taxon>Insecta</taxon>
        <taxon>Pterygota</taxon>
        <taxon>Neoptera</taxon>
        <taxon>Endopterygota</taxon>
        <taxon>Lepidoptera</taxon>
        <taxon>Glossata</taxon>
        <taxon>Ditrysia</taxon>
        <taxon>Tineoidea</taxon>
        <taxon>Psychidae</taxon>
        <taxon>Oiketicinae</taxon>
        <taxon>Eumeta</taxon>
    </lineage>
</organism>
<feature type="compositionally biased region" description="Basic and acidic residues" evidence="1">
    <location>
        <begin position="315"/>
        <end position="324"/>
    </location>
</feature>
<gene>
    <name evidence="2" type="ORF">EVAR_78976_1</name>
</gene>
<evidence type="ECO:0000313" key="3">
    <source>
        <dbReference type="Proteomes" id="UP000299102"/>
    </source>
</evidence>
<dbReference type="OrthoDB" id="10055808at2759"/>
<feature type="region of interest" description="Disordered" evidence="1">
    <location>
        <begin position="297"/>
        <end position="324"/>
    </location>
</feature>
<evidence type="ECO:0000313" key="2">
    <source>
        <dbReference type="EMBL" id="GBP29282.1"/>
    </source>
</evidence>